<protein>
    <submittedName>
        <fullName evidence="2">Uncharacterized protein</fullName>
    </submittedName>
</protein>
<dbReference type="EMBL" id="MU842943">
    <property type="protein sequence ID" value="KAK2025218.1"/>
    <property type="molecule type" value="Genomic_DNA"/>
</dbReference>
<dbReference type="Proteomes" id="UP001232148">
    <property type="component" value="Unassembled WGS sequence"/>
</dbReference>
<keyword evidence="3" id="KW-1185">Reference proteome</keyword>
<feature type="region of interest" description="Disordered" evidence="1">
    <location>
        <begin position="24"/>
        <end position="51"/>
    </location>
</feature>
<comment type="caution">
    <text evidence="2">The sequence shown here is derived from an EMBL/GenBank/DDBJ whole genome shotgun (WGS) entry which is preliminary data.</text>
</comment>
<evidence type="ECO:0000313" key="3">
    <source>
        <dbReference type="Proteomes" id="UP001232148"/>
    </source>
</evidence>
<accession>A0AAD9HAP0</accession>
<reference evidence="2" key="1">
    <citation type="submission" date="2021-06" db="EMBL/GenBank/DDBJ databases">
        <title>Comparative genomics, transcriptomics and evolutionary studies reveal genomic signatures of adaptation to plant cell wall in hemibiotrophic fungi.</title>
        <authorList>
            <consortium name="DOE Joint Genome Institute"/>
            <person name="Baroncelli R."/>
            <person name="Diaz J.F."/>
            <person name="Benocci T."/>
            <person name="Peng M."/>
            <person name="Battaglia E."/>
            <person name="Haridas S."/>
            <person name="Andreopoulos W."/>
            <person name="Labutti K."/>
            <person name="Pangilinan J."/>
            <person name="Floch G.L."/>
            <person name="Makela M.R."/>
            <person name="Henrissat B."/>
            <person name="Grigoriev I.V."/>
            <person name="Crouch J.A."/>
            <person name="De Vries R.P."/>
            <person name="Sukno S.A."/>
            <person name="Thon M.R."/>
        </authorList>
    </citation>
    <scope>NUCLEOTIDE SEQUENCE</scope>
    <source>
        <strain evidence="2">MAFF235873</strain>
    </source>
</reference>
<gene>
    <name evidence="2" type="ORF">LX32DRAFT_68312</name>
</gene>
<organism evidence="2 3">
    <name type="scientific">Colletotrichum zoysiae</name>
    <dbReference type="NCBI Taxonomy" id="1216348"/>
    <lineage>
        <taxon>Eukaryota</taxon>
        <taxon>Fungi</taxon>
        <taxon>Dikarya</taxon>
        <taxon>Ascomycota</taxon>
        <taxon>Pezizomycotina</taxon>
        <taxon>Sordariomycetes</taxon>
        <taxon>Hypocreomycetidae</taxon>
        <taxon>Glomerellales</taxon>
        <taxon>Glomerellaceae</taxon>
        <taxon>Colletotrichum</taxon>
        <taxon>Colletotrichum graminicola species complex</taxon>
    </lineage>
</organism>
<evidence type="ECO:0000313" key="2">
    <source>
        <dbReference type="EMBL" id="KAK2025218.1"/>
    </source>
</evidence>
<feature type="compositionally biased region" description="Basic and acidic residues" evidence="1">
    <location>
        <begin position="24"/>
        <end position="33"/>
    </location>
</feature>
<sequence>MDACSMMIFIPPQRYAVYRRFGKRQREKERGGERPAYGTAPDLARPTCPRTPSLARRDRVFLPTSSLSLSPPLSLSFSLWVCVEGMQVGSSRTLEGCRRARHQKESPQLKGRRGATGWPLLQCKRTGEVGKGKWDGGGQVHAVLHGTMSGKPFIRRVPVIVLLLCFSLSRCHDITQRPPPLPVRKTLHNPQTRYPHLHLPPRRHPRGGTFLSAFLSDLSGPIPSNLSPPLPSRPPPPREPLLRFPRLGSPRDGTQSAFFGSLALSTQQRRRSRIIGPLVAKRASALLLLRIVSTAHGRKQLEVSISTGALCCM</sequence>
<evidence type="ECO:0000256" key="1">
    <source>
        <dbReference type="SAM" id="MobiDB-lite"/>
    </source>
</evidence>
<name>A0AAD9HAP0_9PEZI</name>
<dbReference type="AlphaFoldDB" id="A0AAD9HAP0"/>
<proteinExistence type="predicted"/>